<dbReference type="RefSeq" id="WP_149503155.1">
    <property type="nucleotide sequence ID" value="NZ_CP035708.1"/>
</dbReference>
<dbReference type="EMBL" id="JBEPLS010000004">
    <property type="protein sequence ID" value="MET3603667.1"/>
    <property type="molecule type" value="Genomic_DNA"/>
</dbReference>
<dbReference type="InterPro" id="IPR002898">
    <property type="entry name" value="MotA_ExbB_proton_chnl"/>
</dbReference>
<protein>
    <recommendedName>
        <fullName evidence="8">MotA/TolQ/ExbB proton channel domain-containing protein</fullName>
    </recommendedName>
</protein>
<feature type="transmembrane region" description="Helical" evidence="7">
    <location>
        <begin position="44"/>
        <end position="62"/>
    </location>
</feature>
<keyword evidence="4 7" id="KW-1133">Transmembrane helix</keyword>
<dbReference type="GO" id="GO:0015031">
    <property type="term" value="P:protein transport"/>
    <property type="evidence" value="ECO:0007669"/>
    <property type="project" value="UniProtKB-KW"/>
</dbReference>
<accession>A0A5C1Q0C9</accession>
<keyword evidence="3 7" id="KW-0812">Transmembrane</keyword>
<evidence type="ECO:0000256" key="6">
    <source>
        <dbReference type="RuleBase" id="RU004057"/>
    </source>
</evidence>
<dbReference type="Pfam" id="PF01618">
    <property type="entry name" value="MotA_ExbB"/>
    <property type="match status" value="1"/>
</dbReference>
<dbReference type="EMBL" id="CP035708">
    <property type="protein sequence ID" value="QEN00420.1"/>
    <property type="molecule type" value="Genomic_DNA"/>
</dbReference>
<evidence type="ECO:0000256" key="2">
    <source>
        <dbReference type="ARBA" id="ARBA00022475"/>
    </source>
</evidence>
<dbReference type="Proteomes" id="UP000323522">
    <property type="component" value="Chromosome"/>
</dbReference>
<evidence type="ECO:0000313" key="10">
    <source>
        <dbReference type="EMBL" id="QEN00420.1"/>
    </source>
</evidence>
<evidence type="ECO:0000256" key="1">
    <source>
        <dbReference type="ARBA" id="ARBA00004651"/>
    </source>
</evidence>
<dbReference type="OrthoDB" id="8684834at2"/>
<evidence type="ECO:0000256" key="5">
    <source>
        <dbReference type="ARBA" id="ARBA00023136"/>
    </source>
</evidence>
<evidence type="ECO:0000313" key="9">
    <source>
        <dbReference type="EMBL" id="MET3603667.1"/>
    </source>
</evidence>
<dbReference type="GO" id="GO:0005886">
    <property type="term" value="C:plasma membrane"/>
    <property type="evidence" value="ECO:0007669"/>
    <property type="project" value="UniProtKB-SubCell"/>
</dbReference>
<evidence type="ECO:0000256" key="4">
    <source>
        <dbReference type="ARBA" id="ARBA00022989"/>
    </source>
</evidence>
<keyword evidence="6" id="KW-0653">Protein transport</keyword>
<organism evidence="10 11">
    <name type="scientific">Sphaerotilus sulfidivorans</name>
    <dbReference type="NCBI Taxonomy" id="639200"/>
    <lineage>
        <taxon>Bacteria</taxon>
        <taxon>Pseudomonadati</taxon>
        <taxon>Pseudomonadota</taxon>
        <taxon>Betaproteobacteria</taxon>
        <taxon>Burkholderiales</taxon>
        <taxon>Sphaerotilaceae</taxon>
        <taxon>Sphaerotilus</taxon>
    </lineage>
</organism>
<feature type="domain" description="MotA/TolQ/ExbB proton channel" evidence="8">
    <location>
        <begin position="149"/>
        <end position="221"/>
    </location>
</feature>
<evidence type="ECO:0000313" key="11">
    <source>
        <dbReference type="Proteomes" id="UP000323522"/>
    </source>
</evidence>
<feature type="transmembrane region" description="Helical" evidence="7">
    <location>
        <begin position="187"/>
        <end position="208"/>
    </location>
</feature>
<gene>
    <name evidence="9" type="ORF">ABIC99_001458</name>
    <name evidence="10" type="ORF">EWH46_06260</name>
</gene>
<reference evidence="10 11" key="1">
    <citation type="submission" date="2019-02" db="EMBL/GenBank/DDBJ databases">
        <title>Complete Genome Sequence and Methylome Analysis of Sphaerotilus natans subsp. sulfidivorans D-507.</title>
        <authorList>
            <person name="Fomenkov A."/>
            <person name="Gridneva E."/>
            <person name="Smolyakov D."/>
            <person name="Dubinina G."/>
            <person name="Vincze T."/>
            <person name="Grabovich M."/>
            <person name="Roberts R.J."/>
        </authorList>
    </citation>
    <scope>NUCLEOTIDE SEQUENCE [LARGE SCALE GENOMIC DNA]</scope>
    <source>
        <strain evidence="10 11">D-507</strain>
    </source>
</reference>
<dbReference type="Proteomes" id="UP001549111">
    <property type="component" value="Unassembled WGS sequence"/>
</dbReference>
<keyword evidence="6" id="KW-0813">Transport</keyword>
<name>A0A5C1Q0C9_9BURK</name>
<evidence type="ECO:0000256" key="7">
    <source>
        <dbReference type="SAM" id="Phobius"/>
    </source>
</evidence>
<evidence type="ECO:0000256" key="3">
    <source>
        <dbReference type="ARBA" id="ARBA00022692"/>
    </source>
</evidence>
<dbReference type="AlphaFoldDB" id="A0A5C1Q0C9"/>
<feature type="transmembrane region" description="Helical" evidence="7">
    <location>
        <begin position="143"/>
        <end position="167"/>
    </location>
</feature>
<keyword evidence="5 7" id="KW-0472">Membrane</keyword>
<comment type="similarity">
    <text evidence="6">Belongs to the exbB/tolQ family.</text>
</comment>
<reference evidence="9 12" key="2">
    <citation type="submission" date="2024-06" db="EMBL/GenBank/DDBJ databases">
        <title>Genomic Encyclopedia of Type Strains, Phase IV (KMG-IV): sequencing the most valuable type-strain genomes for metagenomic binning, comparative biology and taxonomic classification.</title>
        <authorList>
            <person name="Goeker M."/>
        </authorList>
    </citation>
    <scope>NUCLEOTIDE SEQUENCE [LARGE SCALE GENOMIC DNA]</scope>
    <source>
        <strain evidence="9 12">D-501</strain>
    </source>
</reference>
<keyword evidence="2" id="KW-1003">Cell membrane</keyword>
<evidence type="ECO:0000259" key="8">
    <source>
        <dbReference type="Pfam" id="PF01618"/>
    </source>
</evidence>
<feature type="transmembrane region" description="Helical" evidence="7">
    <location>
        <begin position="77"/>
        <end position="95"/>
    </location>
</feature>
<proteinExistence type="inferred from homology"/>
<sequence>MSGFWQSMRERNRAGTALPADYAPPGGAAGVAGAADLSALAQRLFWGWALLAGVAFFLIWWMQRHGWWVRLIEGDPSGISLLIVLLGVVVTGWCGRRAWRLQAEAQPGLAQGWRARYLDELRRGQPEATALLSERTHGPHETAWWFAAATIKLGLLGTVVGFILMSMQIGQSQGFELAEVQKLLQQMTGGMAIALYTTLAGLVVNLWLGLQLLLLDRLADRLAADILADAAATSTVRGA</sequence>
<evidence type="ECO:0000313" key="12">
    <source>
        <dbReference type="Proteomes" id="UP001549111"/>
    </source>
</evidence>
<comment type="subcellular location">
    <subcellularLocation>
        <location evidence="1">Cell membrane</location>
        <topology evidence="1">Multi-pass membrane protein</topology>
    </subcellularLocation>
    <subcellularLocation>
        <location evidence="6">Membrane</location>
        <topology evidence="6">Multi-pass membrane protein</topology>
    </subcellularLocation>
</comment>
<keyword evidence="12" id="KW-1185">Reference proteome</keyword>
<dbReference type="KEGG" id="snn:EWH46_06260"/>